<dbReference type="InterPro" id="IPR051839">
    <property type="entry name" value="RD_transcriptional_regulator"/>
</dbReference>
<dbReference type="InterPro" id="IPR009057">
    <property type="entry name" value="Homeodomain-like_sf"/>
</dbReference>
<dbReference type="AlphaFoldDB" id="A0A3P7G9X2"/>
<dbReference type="InterPro" id="IPR006600">
    <property type="entry name" value="HTH_CenpB_DNA-bd_dom"/>
</dbReference>
<evidence type="ECO:0000259" key="4">
    <source>
        <dbReference type="PROSITE" id="PS51253"/>
    </source>
</evidence>
<accession>A0A3P7G9X2</accession>
<dbReference type="PROSITE" id="PS51253">
    <property type="entry name" value="HTH_CENPB"/>
    <property type="match status" value="1"/>
</dbReference>
<evidence type="ECO:0000313" key="6">
    <source>
        <dbReference type="Proteomes" id="UP000270924"/>
    </source>
</evidence>
<keyword evidence="6" id="KW-1185">Reference proteome</keyword>
<dbReference type="OrthoDB" id="5794751at2759"/>
<dbReference type="OMA" id="TKSARCL"/>
<feature type="compositionally biased region" description="Polar residues" evidence="3">
    <location>
        <begin position="294"/>
        <end position="303"/>
    </location>
</feature>
<feature type="region of interest" description="Disordered" evidence="3">
    <location>
        <begin position="547"/>
        <end position="568"/>
    </location>
</feature>
<feature type="region of interest" description="Disordered" evidence="3">
    <location>
        <begin position="1"/>
        <end position="21"/>
    </location>
</feature>
<dbReference type="InParanoid" id="A0A3P7G9X2"/>
<dbReference type="GO" id="GO:0005634">
    <property type="term" value="C:nucleus"/>
    <property type="evidence" value="ECO:0007669"/>
    <property type="project" value="UniProtKB-SubCell"/>
</dbReference>
<feature type="domain" description="HTH CENPB-type" evidence="4">
    <location>
        <begin position="389"/>
        <end position="469"/>
    </location>
</feature>
<dbReference type="Proteomes" id="UP000270924">
    <property type="component" value="Unassembled WGS sequence"/>
</dbReference>
<dbReference type="InterPro" id="IPR010921">
    <property type="entry name" value="Trp_repressor/repl_initiator"/>
</dbReference>
<protein>
    <recommendedName>
        <fullName evidence="4">HTH CENPB-type domain-containing protein</fullName>
    </recommendedName>
</protein>
<feature type="compositionally biased region" description="Low complexity" evidence="3">
    <location>
        <begin position="273"/>
        <end position="293"/>
    </location>
</feature>
<dbReference type="EMBL" id="UYWW01012172">
    <property type="protein sequence ID" value="VDM19272.1"/>
    <property type="molecule type" value="Genomic_DNA"/>
</dbReference>
<dbReference type="SUPFAM" id="SSF46689">
    <property type="entry name" value="Homeodomain-like"/>
    <property type="match status" value="1"/>
</dbReference>
<dbReference type="SUPFAM" id="SSF48295">
    <property type="entry name" value="TrpR-like"/>
    <property type="match status" value="1"/>
</dbReference>
<evidence type="ECO:0000256" key="2">
    <source>
        <dbReference type="ARBA" id="ARBA00023125"/>
    </source>
</evidence>
<keyword evidence="2" id="KW-0238">DNA-binding</keyword>
<feature type="compositionally biased region" description="Acidic residues" evidence="3">
    <location>
        <begin position="308"/>
        <end position="318"/>
    </location>
</feature>
<dbReference type="SMART" id="SM00674">
    <property type="entry name" value="CENPB"/>
    <property type="match status" value="1"/>
</dbReference>
<reference evidence="5 6" key="1">
    <citation type="submission" date="2018-11" db="EMBL/GenBank/DDBJ databases">
        <authorList>
            <consortium name="Pathogen Informatics"/>
        </authorList>
    </citation>
    <scope>NUCLEOTIDE SEQUENCE [LARGE SCALE GENOMIC DNA]</scope>
</reference>
<evidence type="ECO:0000313" key="5">
    <source>
        <dbReference type="EMBL" id="VDM19272.1"/>
    </source>
</evidence>
<evidence type="ECO:0000256" key="1">
    <source>
        <dbReference type="ARBA" id="ARBA00004123"/>
    </source>
</evidence>
<dbReference type="PANTHER" id="PTHR33215:SF13">
    <property type="entry name" value="PROTEIN DISTAL ANTENNA"/>
    <property type="match status" value="1"/>
</dbReference>
<sequence>MDLTKYSPMNVQQQQQRHHQPQPCLDLQMPNLTSAETSQASRNISINNCSMLPPASVVVPLPSTSTATIKSLVPEGSQLSPEKSSASSLLAQLLTSPKTTVLHRPTPIHPIASRLFTLTTKTPTLETSLEVPLDLSQSTAARQQSLIKTQQQQQSKFLPTCANPNLNSNWIAIKLGAAVGPNRMSYPREFKLMVINYYYTNGQNKYRTCKEFQITKSMLNGWLQKIDKIRQSRPGSLKSGRSEQELAGMCQFSERWLSNFKKRYRINLNRDWSSGNSSSGSLGSTESVGSGSSVADSMQQSPTKSDETAENESIDSDADSVLSDSLETLIDVEDQINSDNSLAIFTSGTFPTAEEHVQEILNKPGQLPIQAFYERFPWLCRKNQTGAEPGRRGRKVQFPGVEKVLFEKLQEQQSKGERVSNRWLQQQARELALQICPEVLQEATKSARCLFSEHWLHNFKKRYGVTLKQTNRNVISSSKTSEIILSTTASQCDSSLTGDKNSTSSTNGTAVKPVTDLTTMLQLQNWFLAKYYSQEQGTNAQLAALPQSSHRNTTVPSSSASVWHPTPLTQCLL</sequence>
<dbReference type="GO" id="GO:0043565">
    <property type="term" value="F:sequence-specific DNA binding"/>
    <property type="evidence" value="ECO:0007669"/>
    <property type="project" value="InterPro"/>
</dbReference>
<organism evidence="5 6">
    <name type="scientific">Wuchereria bancrofti</name>
    <dbReference type="NCBI Taxonomy" id="6293"/>
    <lineage>
        <taxon>Eukaryota</taxon>
        <taxon>Metazoa</taxon>
        <taxon>Ecdysozoa</taxon>
        <taxon>Nematoda</taxon>
        <taxon>Chromadorea</taxon>
        <taxon>Rhabditida</taxon>
        <taxon>Spirurina</taxon>
        <taxon>Spiruromorpha</taxon>
        <taxon>Filarioidea</taxon>
        <taxon>Onchocercidae</taxon>
        <taxon>Wuchereria</taxon>
    </lineage>
</organism>
<dbReference type="PANTHER" id="PTHR33215">
    <property type="entry name" value="PROTEIN DISTAL ANTENNA"/>
    <property type="match status" value="1"/>
</dbReference>
<proteinExistence type="predicted"/>
<name>A0A3P7G9X2_WUCBA</name>
<feature type="region of interest" description="Disordered" evidence="3">
    <location>
        <begin position="273"/>
        <end position="320"/>
    </location>
</feature>
<gene>
    <name evidence="5" type="ORF">WBA_LOCUS10443</name>
</gene>
<comment type="subcellular location">
    <subcellularLocation>
        <location evidence="1">Nucleus</location>
    </subcellularLocation>
</comment>
<dbReference type="Pfam" id="PF03221">
    <property type="entry name" value="HTH_Tnp_Tc5"/>
    <property type="match status" value="1"/>
</dbReference>
<dbReference type="Gene3D" id="1.10.10.60">
    <property type="entry name" value="Homeodomain-like"/>
    <property type="match status" value="2"/>
</dbReference>
<evidence type="ECO:0000256" key="3">
    <source>
        <dbReference type="SAM" id="MobiDB-lite"/>
    </source>
</evidence>